<dbReference type="EMBL" id="BRXZ01002042">
    <property type="protein sequence ID" value="GMH53005.1"/>
    <property type="molecule type" value="Genomic_DNA"/>
</dbReference>
<organism evidence="3 4">
    <name type="scientific">Triparma retinervis</name>
    <dbReference type="NCBI Taxonomy" id="2557542"/>
    <lineage>
        <taxon>Eukaryota</taxon>
        <taxon>Sar</taxon>
        <taxon>Stramenopiles</taxon>
        <taxon>Ochrophyta</taxon>
        <taxon>Bolidophyceae</taxon>
        <taxon>Parmales</taxon>
        <taxon>Triparmaceae</taxon>
        <taxon>Triparma</taxon>
    </lineage>
</organism>
<keyword evidence="4" id="KW-1185">Reference proteome</keyword>
<dbReference type="PANTHER" id="PTHR47249">
    <property type="entry name" value="VACUOLAR PROTEIN 8"/>
    <property type="match status" value="1"/>
</dbReference>
<keyword evidence="2" id="KW-0677">Repeat</keyword>
<dbReference type="Gene3D" id="1.25.10.10">
    <property type="entry name" value="Leucine-rich Repeat Variant"/>
    <property type="match status" value="3"/>
</dbReference>
<dbReference type="AlphaFoldDB" id="A0A9W6ZN75"/>
<dbReference type="GO" id="GO:0043495">
    <property type="term" value="F:protein-membrane adaptor activity"/>
    <property type="evidence" value="ECO:0007669"/>
    <property type="project" value="InterPro"/>
</dbReference>
<evidence type="ECO:0000313" key="3">
    <source>
        <dbReference type="EMBL" id="GMH53005.1"/>
    </source>
</evidence>
<accession>A0A9W6ZN75</accession>
<evidence type="ECO:0000313" key="4">
    <source>
        <dbReference type="Proteomes" id="UP001165082"/>
    </source>
</evidence>
<comment type="caution">
    <text evidence="3">The sequence shown here is derived from an EMBL/GenBank/DDBJ whole genome shotgun (WGS) entry which is preliminary data.</text>
</comment>
<dbReference type="InterPro" id="IPR045156">
    <property type="entry name" value="Vac8"/>
</dbReference>
<dbReference type="InterPro" id="IPR011989">
    <property type="entry name" value="ARM-like"/>
</dbReference>
<reference evidence="3" key="1">
    <citation type="submission" date="2022-07" db="EMBL/GenBank/DDBJ databases">
        <title>Genome analysis of Parmales, a sister group of diatoms, reveals the evolutionary specialization of diatoms from phago-mixotrophs to photoautotrophs.</title>
        <authorList>
            <person name="Ban H."/>
            <person name="Sato S."/>
            <person name="Yoshikawa S."/>
            <person name="Kazumasa Y."/>
            <person name="Nakamura Y."/>
            <person name="Ichinomiya M."/>
            <person name="Saitoh K."/>
            <person name="Sato N."/>
            <person name="Blanc-Mathieu R."/>
            <person name="Endo H."/>
            <person name="Kuwata A."/>
            <person name="Ogata H."/>
        </authorList>
    </citation>
    <scope>NUCLEOTIDE SEQUENCE</scope>
</reference>
<dbReference type="InterPro" id="IPR016024">
    <property type="entry name" value="ARM-type_fold"/>
</dbReference>
<dbReference type="OrthoDB" id="192892at2759"/>
<evidence type="ECO:0000256" key="2">
    <source>
        <dbReference type="ARBA" id="ARBA00022737"/>
    </source>
</evidence>
<evidence type="ECO:0000256" key="1">
    <source>
        <dbReference type="ARBA" id="ARBA00005462"/>
    </source>
</evidence>
<dbReference type="PANTHER" id="PTHR47249:SF1">
    <property type="entry name" value="VACUOLAR PROTEIN 8"/>
    <property type="match status" value="1"/>
</dbReference>
<dbReference type="GO" id="GO:0071562">
    <property type="term" value="P:nucleus-vacuole junction assembly"/>
    <property type="evidence" value="ECO:0007669"/>
    <property type="project" value="InterPro"/>
</dbReference>
<dbReference type="SUPFAM" id="SSF48371">
    <property type="entry name" value="ARM repeat"/>
    <property type="match status" value="2"/>
</dbReference>
<gene>
    <name evidence="3" type="ORF">TrRE_jg12654</name>
</gene>
<proteinExistence type="inferred from homology"/>
<name>A0A9W6ZN75_9STRA</name>
<comment type="similarity">
    <text evidence="1">Belongs to the beta-catenin family.</text>
</comment>
<sequence length="1039" mass="116291">MQEMEEDDHEGPSMPETPVAHLHAPLHHEVSTKKKLKAAVKRHFDRRASISLRNLHQQLGKERLLMFQDRSETNNEIGLFANQHTPLKKIQASVGGGFNFEGKMASVQLMVNHILKRVVEGTPEERAKAALELAELAMNDENLQHFTPEVMSSICSLVKLPIDDVSLVATQVVWTMTTFQEMAESMINFGVVPRLMMMFYSMGMLPLTEPIQVTLQLNIVGALSRLTSGMTLKHTSIFMADIASIMSVASARNIDEALDKIEHTPSHEGDIPEEANVHQYAADCLCLIVTDFPHARDVITHEGVFSRLTCNLRSSKTNLLRCSTVTMSIIVRDAKLREKISFNEATGAFDALLEVCTWVLTLLESTHPGMTAMEEKKGEKEEQRLRSRLRRMNTFGVEVEAVDRDEPEEHVIHDILPEILETAVIALWGCAAAVRKEKDLVARATKHMSKNSVLNRRKRRATSAEICAEDSTINDETWMDICQKLTYISDPRVPQAVNVNAASVIGYMIQNPGCAFKHNTLTHLLTLLEPWQCISLRSAACVALSRLCASELNLAKQKKNRPLFSEKWSKFCNAILSTCGVDILFQNAMQTVPTTGGAHLTKSKVAAESKLREASSCCVLYLCAQFTGVMHKGQLGALVGLLTCETQHNVQLYAASAVWCMARNVENRKTLGKLGACRSVLNLLFTTKSKQCKEWCAASLWLLCCHEPNAVEVAGDGYAISKLIQIMRPDDNWDAHNFMKRNQNLLQDDDVLIQNVVGCLRRCVATEVGSNVVSRQKLGFTLIDSLMRIVNMSVAKIELLREAAGLIFHLQETPENLEYIGLVANSSSALEDLFLSLLKRTGHGQEYLHMEAAHALTGLCCKSRSRLHVGKSGGVKLLYGMMQENLHILRELDMKFEAGIADKLDNTEFEEIYENLRICLVAILNLSIEPSFHVEIAELLLSALTEFAYDEDDRMVGTIACKIICNLERSSHFKVQTLIYKAQLRIASILVKRDSMAEDVGEHTRRSNETRKKVLDYLKGTLCPKWFTLEFPLSDRNSL</sequence>
<dbReference type="Proteomes" id="UP001165082">
    <property type="component" value="Unassembled WGS sequence"/>
</dbReference>
<feature type="non-terminal residue" evidence="3">
    <location>
        <position position="1039"/>
    </location>
</feature>
<protein>
    <submittedName>
        <fullName evidence="3">Uncharacterized protein</fullName>
    </submittedName>
</protein>